<sequence length="52" mass="5026">MPGIVSAIADNIVLGDIELVTVGLGALLSFIAGAAVSAGGYGTYGVCLVGRC</sequence>
<accession>I3X974</accession>
<dbReference type="PATRIC" id="fig|1185652.3.peg.4034"/>
<organism evidence="1 2">
    <name type="scientific">Sinorhizobium fredii (strain USDA 257)</name>
    <dbReference type="NCBI Taxonomy" id="1185652"/>
    <lineage>
        <taxon>Bacteria</taxon>
        <taxon>Pseudomonadati</taxon>
        <taxon>Pseudomonadota</taxon>
        <taxon>Alphaproteobacteria</taxon>
        <taxon>Hyphomicrobiales</taxon>
        <taxon>Rhizobiaceae</taxon>
        <taxon>Sinorhizobium/Ensifer group</taxon>
        <taxon>Sinorhizobium</taxon>
    </lineage>
</organism>
<evidence type="ECO:0000313" key="2">
    <source>
        <dbReference type="Proteomes" id="UP000006180"/>
    </source>
</evidence>
<proteinExistence type="predicted"/>
<dbReference type="KEGG" id="sfd:USDA257_c38850"/>
<dbReference type="Proteomes" id="UP000006180">
    <property type="component" value="Chromosome"/>
</dbReference>
<dbReference type="HOGENOM" id="CLU_3084746_0_0_5"/>
<gene>
    <name evidence="1" type="ORF">USDA257_c38850</name>
</gene>
<dbReference type="EMBL" id="CP003563">
    <property type="protein sequence ID" value="AFL52430.1"/>
    <property type="molecule type" value="Genomic_DNA"/>
</dbReference>
<protein>
    <submittedName>
        <fullName evidence="1">Uncharacterized protein</fullName>
    </submittedName>
</protein>
<evidence type="ECO:0000313" key="1">
    <source>
        <dbReference type="EMBL" id="AFL52430.1"/>
    </source>
</evidence>
<reference evidence="1 2" key="1">
    <citation type="journal article" date="2012" name="J. Bacteriol.">
        <title>Complete genome sequence of the broad-host-range strain Sinorhizobium fredii USDA257.</title>
        <authorList>
            <person name="Schuldes J."/>
            <person name="Rodriguez Orbegoso M."/>
            <person name="Schmeisser C."/>
            <person name="Krishnan H.B."/>
            <person name="Daniel R."/>
            <person name="Streit W.R."/>
        </authorList>
    </citation>
    <scope>NUCLEOTIDE SEQUENCE [LARGE SCALE GENOMIC DNA]</scope>
    <source>
        <strain evidence="1 2">USDA 257</strain>
    </source>
</reference>
<dbReference type="AlphaFoldDB" id="I3X974"/>
<name>I3X974_SINF2</name>
<dbReference type="STRING" id="1185652.USDA257_c38850"/>